<protein>
    <recommendedName>
        <fullName evidence="3">Outer membrane protein beta-barrel domain-containing protein</fullName>
    </recommendedName>
</protein>
<evidence type="ECO:0000313" key="2">
    <source>
        <dbReference type="Proteomes" id="UP000784286"/>
    </source>
</evidence>
<dbReference type="AlphaFoldDB" id="A0A948X3K4"/>
<gene>
    <name evidence="1" type="ORF">H9928_11900</name>
</gene>
<evidence type="ECO:0008006" key="3">
    <source>
        <dbReference type="Google" id="ProtNLM"/>
    </source>
</evidence>
<reference evidence="1" key="1">
    <citation type="journal article" date="2021" name="PeerJ">
        <title>Extensive microbial diversity within the chicken gut microbiome revealed by metagenomics and culture.</title>
        <authorList>
            <person name="Gilroy R."/>
            <person name="Ravi A."/>
            <person name="Getino M."/>
            <person name="Pursley I."/>
            <person name="Horton D.L."/>
            <person name="Alikhan N.F."/>
            <person name="Baker D."/>
            <person name="Gharbi K."/>
            <person name="Hall N."/>
            <person name="Watson M."/>
            <person name="Adriaenssens E.M."/>
            <person name="Foster-Nyarko E."/>
            <person name="Jarju S."/>
            <person name="Secka A."/>
            <person name="Antonio M."/>
            <person name="Oren A."/>
            <person name="Chaudhuri R.R."/>
            <person name="La Ragione R."/>
            <person name="Hildebrand F."/>
            <person name="Pallen M.J."/>
        </authorList>
    </citation>
    <scope>NUCLEOTIDE SEQUENCE</scope>
    <source>
        <strain evidence="1">8470</strain>
    </source>
</reference>
<proteinExistence type="predicted"/>
<name>A0A948X3K4_9BACT</name>
<comment type="caution">
    <text evidence="1">The sequence shown here is derived from an EMBL/GenBank/DDBJ whole genome shotgun (WGS) entry which is preliminary data.</text>
</comment>
<reference evidence="1" key="2">
    <citation type="submission" date="2021-04" db="EMBL/GenBank/DDBJ databases">
        <authorList>
            <person name="Gilroy R."/>
        </authorList>
    </citation>
    <scope>NUCLEOTIDE SEQUENCE</scope>
    <source>
        <strain evidence="1">8470</strain>
    </source>
</reference>
<accession>A0A948X3K4</accession>
<organism evidence="1 2">
    <name type="scientific">Candidatus Phocaeicola excrementipullorum</name>
    <dbReference type="NCBI Taxonomy" id="2838731"/>
    <lineage>
        <taxon>Bacteria</taxon>
        <taxon>Pseudomonadati</taxon>
        <taxon>Bacteroidota</taxon>
        <taxon>Bacteroidia</taxon>
        <taxon>Bacteroidales</taxon>
        <taxon>Bacteroidaceae</taxon>
        <taxon>Phocaeicola</taxon>
    </lineage>
</organism>
<sequence length="285" mass="31864">MKYIILFVVLFLGFGAFDVSAQHRDTIVIHDTVYVERTKEPMQPKKNVIVESNSLIRIKPIGRYDRGIRNYRFVEKGKWLGGLTFSFVNYDSDESTMLYSIVGDLNANFSVKSVNPFVGYALKDNLVLGMKLGYHHLDAGLGNVELNLGTDYHFSFGNLKYSEDLYSAGAFMRSYIGLDENGIFGLFNETELTYRHGTSVYSDGADADMKRTETTINEIRLGINPGVAVFITKNLCAEMSFGVAGLKFRSEKQRDQAGVEGKRHASGADFKINILNINIGLTLCL</sequence>
<dbReference type="EMBL" id="JAHLFJ010000108">
    <property type="protein sequence ID" value="MBU3857220.1"/>
    <property type="molecule type" value="Genomic_DNA"/>
</dbReference>
<evidence type="ECO:0000313" key="1">
    <source>
        <dbReference type="EMBL" id="MBU3857220.1"/>
    </source>
</evidence>
<dbReference type="Proteomes" id="UP000784286">
    <property type="component" value="Unassembled WGS sequence"/>
</dbReference>